<reference evidence="2 3" key="1">
    <citation type="journal article" date="2012" name="PLoS Pathog.">
        <title>Diverse lifestyles and strategies of plant pathogenesis encoded in the genomes of eighteen Dothideomycetes fungi.</title>
        <authorList>
            <person name="Ohm R.A."/>
            <person name="Feau N."/>
            <person name="Henrissat B."/>
            <person name="Schoch C.L."/>
            <person name="Horwitz B.A."/>
            <person name="Barry K.W."/>
            <person name="Condon B.J."/>
            <person name="Copeland A.C."/>
            <person name="Dhillon B."/>
            <person name="Glaser F."/>
            <person name="Hesse C.N."/>
            <person name="Kosti I."/>
            <person name="LaButti K."/>
            <person name="Lindquist E.A."/>
            <person name="Lucas S."/>
            <person name="Salamov A.A."/>
            <person name="Bradshaw R.E."/>
            <person name="Ciuffetti L."/>
            <person name="Hamelin R.C."/>
            <person name="Kema G.H.J."/>
            <person name="Lawrence C."/>
            <person name="Scott J.A."/>
            <person name="Spatafora J.W."/>
            <person name="Turgeon B.G."/>
            <person name="de Wit P.J.G.M."/>
            <person name="Zhong S."/>
            <person name="Goodwin S.B."/>
            <person name="Grigoriev I.V."/>
        </authorList>
    </citation>
    <scope>NUCLEOTIDE SEQUENCE [LARGE SCALE GENOMIC DNA]</scope>
    <source>
        <strain evidence="3">ND90Pr / ATCC 201652</strain>
    </source>
</reference>
<dbReference type="AlphaFoldDB" id="M2S4P3"/>
<keyword evidence="1" id="KW-0472">Membrane</keyword>
<dbReference type="OrthoDB" id="3667921at2759"/>
<name>M2S4P3_COCSN</name>
<dbReference type="KEGG" id="bsc:COCSADRAFT_228266"/>
<reference evidence="3" key="2">
    <citation type="journal article" date="2013" name="PLoS Genet.">
        <title>Comparative genome structure, secondary metabolite, and effector coding capacity across Cochliobolus pathogens.</title>
        <authorList>
            <person name="Condon B.J."/>
            <person name="Leng Y."/>
            <person name="Wu D."/>
            <person name="Bushley K.E."/>
            <person name="Ohm R.A."/>
            <person name="Otillar R."/>
            <person name="Martin J."/>
            <person name="Schackwitz W."/>
            <person name="Grimwood J."/>
            <person name="MohdZainudin N."/>
            <person name="Xue C."/>
            <person name="Wang R."/>
            <person name="Manning V.A."/>
            <person name="Dhillon B."/>
            <person name="Tu Z.J."/>
            <person name="Steffenson B.J."/>
            <person name="Salamov A."/>
            <person name="Sun H."/>
            <person name="Lowry S."/>
            <person name="LaButti K."/>
            <person name="Han J."/>
            <person name="Copeland A."/>
            <person name="Lindquist E."/>
            <person name="Barry K."/>
            <person name="Schmutz J."/>
            <person name="Baker S.E."/>
            <person name="Ciuffetti L.M."/>
            <person name="Grigoriev I.V."/>
            <person name="Zhong S."/>
            <person name="Turgeon B.G."/>
        </authorList>
    </citation>
    <scope>NUCLEOTIDE SEQUENCE [LARGE SCALE GENOMIC DNA]</scope>
    <source>
        <strain evidence="3">ND90Pr / ATCC 201652</strain>
    </source>
</reference>
<evidence type="ECO:0000313" key="3">
    <source>
        <dbReference type="Proteomes" id="UP000016934"/>
    </source>
</evidence>
<dbReference type="HOGENOM" id="CLU_187825_0_0_1"/>
<proteinExistence type="predicted"/>
<gene>
    <name evidence="2" type="ORF">COCSADRAFT_228266</name>
</gene>
<keyword evidence="3" id="KW-1185">Reference proteome</keyword>
<evidence type="ECO:0000256" key="1">
    <source>
        <dbReference type="SAM" id="Phobius"/>
    </source>
</evidence>
<dbReference type="RefSeq" id="XP_007702428.1">
    <property type="nucleotide sequence ID" value="XM_007704238.1"/>
</dbReference>
<keyword evidence="1" id="KW-0812">Transmembrane</keyword>
<dbReference type="Proteomes" id="UP000016934">
    <property type="component" value="Unassembled WGS sequence"/>
</dbReference>
<feature type="transmembrane region" description="Helical" evidence="1">
    <location>
        <begin position="66"/>
        <end position="84"/>
    </location>
</feature>
<protein>
    <submittedName>
        <fullName evidence="2">Uncharacterized protein</fullName>
    </submittedName>
</protein>
<sequence>MIGRLGRRGGCQWRAEERGEWWPEIDAREKSIEDVQMMRPEAWFMGRCDCNALCLSCRSAWQYATLSLWIALCLCLCLCSSFFADVRWVRG</sequence>
<dbReference type="EMBL" id="KB445647">
    <property type="protein sequence ID" value="EMD62118.1"/>
    <property type="molecule type" value="Genomic_DNA"/>
</dbReference>
<evidence type="ECO:0000313" key="2">
    <source>
        <dbReference type="EMBL" id="EMD62118.1"/>
    </source>
</evidence>
<dbReference type="GeneID" id="19134723"/>
<organism evidence="2 3">
    <name type="scientific">Cochliobolus sativus (strain ND90Pr / ATCC 201652)</name>
    <name type="common">Common root rot and spot blotch fungus</name>
    <name type="synonym">Bipolaris sorokiniana</name>
    <dbReference type="NCBI Taxonomy" id="665912"/>
    <lineage>
        <taxon>Eukaryota</taxon>
        <taxon>Fungi</taxon>
        <taxon>Dikarya</taxon>
        <taxon>Ascomycota</taxon>
        <taxon>Pezizomycotina</taxon>
        <taxon>Dothideomycetes</taxon>
        <taxon>Pleosporomycetidae</taxon>
        <taxon>Pleosporales</taxon>
        <taxon>Pleosporineae</taxon>
        <taxon>Pleosporaceae</taxon>
        <taxon>Bipolaris</taxon>
    </lineage>
</organism>
<dbReference type="OMA" id="SAWQYAT"/>
<keyword evidence="1" id="KW-1133">Transmembrane helix</keyword>
<accession>M2S4P3</accession>